<evidence type="ECO:0000313" key="3">
    <source>
        <dbReference type="Proteomes" id="UP000327013"/>
    </source>
</evidence>
<keyword evidence="3" id="KW-1185">Reference proteome</keyword>
<proteinExistence type="predicted"/>
<gene>
    <name evidence="2" type="ORF">FH972_015120</name>
</gene>
<dbReference type="EMBL" id="CM017326">
    <property type="protein sequence ID" value="KAE8076473.1"/>
    <property type="molecule type" value="Genomic_DNA"/>
</dbReference>
<accession>A0A5N6RBU0</accession>
<name>A0A5N6RBU0_9ROSI</name>
<dbReference type="Proteomes" id="UP000327013">
    <property type="component" value="Chromosome 6"/>
</dbReference>
<evidence type="ECO:0000313" key="2">
    <source>
        <dbReference type="EMBL" id="KAE8076473.1"/>
    </source>
</evidence>
<evidence type="ECO:0000256" key="1">
    <source>
        <dbReference type="SAM" id="MobiDB-lite"/>
    </source>
</evidence>
<feature type="compositionally biased region" description="Basic and acidic residues" evidence="1">
    <location>
        <begin position="160"/>
        <end position="172"/>
    </location>
</feature>
<feature type="region of interest" description="Disordered" evidence="1">
    <location>
        <begin position="159"/>
        <end position="181"/>
    </location>
</feature>
<sequence>MPTHQARKESIVGNQRECIDWPKPVGGGNLASAYGGNTIFKGNKHGKQTKFIMNELERHELKEHAGEATVGEPTKCAADSKGAESGGIMVKLADYEGAEFEWAKYGEIMGEPAGYVGATKWANPGAIGLVDMQGTKLGGNQRAVEFGYPSACCPNLGKNDNTEHEKCHDGKRGLQLGQLRN</sequence>
<reference evidence="2 3" key="1">
    <citation type="submission" date="2019-06" db="EMBL/GenBank/DDBJ databases">
        <title>A chromosomal-level reference genome of Carpinus fangiana (Coryloideae, Betulaceae).</title>
        <authorList>
            <person name="Yang X."/>
            <person name="Wang Z."/>
            <person name="Zhang L."/>
            <person name="Hao G."/>
            <person name="Liu J."/>
            <person name="Yang Y."/>
        </authorList>
    </citation>
    <scope>NUCLEOTIDE SEQUENCE [LARGE SCALE GENOMIC DNA]</scope>
    <source>
        <strain evidence="2">Cfa_2016G</strain>
        <tissue evidence="2">Leaf</tissue>
    </source>
</reference>
<organism evidence="2 3">
    <name type="scientific">Carpinus fangiana</name>
    <dbReference type="NCBI Taxonomy" id="176857"/>
    <lineage>
        <taxon>Eukaryota</taxon>
        <taxon>Viridiplantae</taxon>
        <taxon>Streptophyta</taxon>
        <taxon>Embryophyta</taxon>
        <taxon>Tracheophyta</taxon>
        <taxon>Spermatophyta</taxon>
        <taxon>Magnoliopsida</taxon>
        <taxon>eudicotyledons</taxon>
        <taxon>Gunneridae</taxon>
        <taxon>Pentapetalae</taxon>
        <taxon>rosids</taxon>
        <taxon>fabids</taxon>
        <taxon>Fagales</taxon>
        <taxon>Betulaceae</taxon>
        <taxon>Carpinus</taxon>
    </lineage>
</organism>
<dbReference type="AlphaFoldDB" id="A0A5N6RBU0"/>
<protein>
    <submittedName>
        <fullName evidence="2">Uncharacterized protein</fullName>
    </submittedName>
</protein>